<dbReference type="SMART" id="SM00355">
    <property type="entry name" value="ZnF_C2H2"/>
    <property type="match status" value="3"/>
</dbReference>
<keyword evidence="7" id="KW-0804">Transcription</keyword>
<protein>
    <recommendedName>
        <fullName evidence="12">C2H2-type domain-containing protein</fullName>
    </recommendedName>
</protein>
<dbReference type="PROSITE" id="PS00028">
    <property type="entry name" value="ZINC_FINGER_C2H2_1"/>
    <property type="match status" value="3"/>
</dbReference>
<dbReference type="EMBL" id="CAJOBC010000094">
    <property type="protein sequence ID" value="CAF3535698.1"/>
    <property type="molecule type" value="Genomic_DNA"/>
</dbReference>
<feature type="region of interest" description="Disordered" evidence="11">
    <location>
        <begin position="1"/>
        <end position="21"/>
    </location>
</feature>
<evidence type="ECO:0000256" key="6">
    <source>
        <dbReference type="ARBA" id="ARBA00023015"/>
    </source>
</evidence>
<evidence type="ECO:0000256" key="7">
    <source>
        <dbReference type="ARBA" id="ARBA00023163"/>
    </source>
</evidence>
<evidence type="ECO:0000256" key="3">
    <source>
        <dbReference type="ARBA" id="ARBA00022737"/>
    </source>
</evidence>
<evidence type="ECO:0000256" key="10">
    <source>
        <dbReference type="PROSITE-ProRule" id="PRU00042"/>
    </source>
</evidence>
<dbReference type="Proteomes" id="UP000681722">
    <property type="component" value="Unassembled WGS sequence"/>
</dbReference>
<dbReference type="FunFam" id="3.30.160.60:FF:000090">
    <property type="entry name" value="Odd-skipped-related transciption factor 2"/>
    <property type="match status" value="1"/>
</dbReference>
<feature type="region of interest" description="Disordered" evidence="11">
    <location>
        <begin position="149"/>
        <end position="170"/>
    </location>
</feature>
<comment type="caution">
    <text evidence="14">The sequence shown here is derived from an EMBL/GenBank/DDBJ whole genome shotgun (WGS) entry which is preliminary data.</text>
</comment>
<keyword evidence="17" id="KW-1185">Reference proteome</keyword>
<sequence length="341" mass="39448">MSPAFSSNIRNHPKCHDRTSQLSMTSNQIRTLINVYPQHTIMLPQFHQTLSHHLPINVPLTEQSLTEFVSPFELRQAMKVVYQQQQTPTFAAAATTAFYQFYYPQLVTSLSSSDSNDQRVQKELLTNTSVINNNYSSVSTDFIPRDKSPSTMNSISLSDNTSCRNNLKNESTMKEQKRRFDFTKLAMEAVKDKESKSDLPPAVITSGISLYCLNRSIENDREKTSAFTPVSMLKQQPQQPLMKKLFSGGKRRRKKEYICKFCARHFTKSYNLSIHVRTHTNERPFTCDICFKAFRRQDHLRDHKYIHSKEKPFKCLDCGKGFCQQRTLSVHKSVHQQTNSR</sequence>
<feature type="domain" description="C2H2-type" evidence="12">
    <location>
        <begin position="313"/>
        <end position="340"/>
    </location>
</feature>
<organism evidence="14 17">
    <name type="scientific">Didymodactylos carnosus</name>
    <dbReference type="NCBI Taxonomy" id="1234261"/>
    <lineage>
        <taxon>Eukaryota</taxon>
        <taxon>Metazoa</taxon>
        <taxon>Spiralia</taxon>
        <taxon>Gnathifera</taxon>
        <taxon>Rotifera</taxon>
        <taxon>Eurotatoria</taxon>
        <taxon>Bdelloidea</taxon>
        <taxon>Philodinida</taxon>
        <taxon>Philodinidae</taxon>
        <taxon>Didymodactylos</taxon>
    </lineage>
</organism>
<keyword evidence="2" id="KW-0479">Metal-binding</keyword>
<dbReference type="Pfam" id="PF00096">
    <property type="entry name" value="zf-C2H2"/>
    <property type="match status" value="3"/>
</dbReference>
<dbReference type="Proteomes" id="UP000663829">
    <property type="component" value="Unassembled WGS sequence"/>
</dbReference>
<name>A0A813PIC0_9BILA</name>
<reference evidence="14" key="1">
    <citation type="submission" date="2021-02" db="EMBL/GenBank/DDBJ databases">
        <authorList>
            <person name="Nowell W R."/>
        </authorList>
    </citation>
    <scope>NUCLEOTIDE SEQUENCE</scope>
</reference>
<dbReference type="InterPro" id="IPR036236">
    <property type="entry name" value="Znf_C2H2_sf"/>
</dbReference>
<evidence type="ECO:0000313" key="15">
    <source>
        <dbReference type="EMBL" id="CAF3525267.1"/>
    </source>
</evidence>
<dbReference type="AlphaFoldDB" id="A0A813PIC0"/>
<evidence type="ECO:0000256" key="5">
    <source>
        <dbReference type="ARBA" id="ARBA00022833"/>
    </source>
</evidence>
<accession>A0A813PIC0</accession>
<dbReference type="OrthoDB" id="9451254at2759"/>
<dbReference type="GO" id="GO:0005634">
    <property type="term" value="C:nucleus"/>
    <property type="evidence" value="ECO:0007669"/>
    <property type="project" value="UniProtKB-SubCell"/>
</dbReference>
<evidence type="ECO:0000256" key="11">
    <source>
        <dbReference type="SAM" id="MobiDB-lite"/>
    </source>
</evidence>
<dbReference type="PANTHER" id="PTHR14196:SF0">
    <property type="entry name" value="PROTEIN BOWEL"/>
    <property type="match status" value="1"/>
</dbReference>
<evidence type="ECO:0000256" key="1">
    <source>
        <dbReference type="ARBA" id="ARBA00004123"/>
    </source>
</evidence>
<evidence type="ECO:0000256" key="8">
    <source>
        <dbReference type="ARBA" id="ARBA00023242"/>
    </source>
</evidence>
<comment type="similarity">
    <text evidence="9">Belongs to the Odd C2H2-type zinc-finger protein family.</text>
</comment>
<dbReference type="PROSITE" id="PS50157">
    <property type="entry name" value="ZINC_FINGER_C2H2_2"/>
    <property type="match status" value="3"/>
</dbReference>
<keyword evidence="5" id="KW-0862">Zinc</keyword>
<comment type="subcellular location">
    <subcellularLocation>
        <location evidence="1">Nucleus</location>
    </subcellularLocation>
</comment>
<gene>
    <name evidence="14" type="ORF">GPM918_LOCUS1084</name>
    <name evidence="13" type="ORF">OVA965_LOCUS1788</name>
    <name evidence="16" type="ORF">SRO942_LOCUS1084</name>
    <name evidence="15" type="ORF">TMI583_LOCUS1788</name>
</gene>
<evidence type="ECO:0000259" key="12">
    <source>
        <dbReference type="PROSITE" id="PS50157"/>
    </source>
</evidence>
<proteinExistence type="inferred from homology"/>
<feature type="domain" description="C2H2-type" evidence="12">
    <location>
        <begin position="257"/>
        <end position="284"/>
    </location>
</feature>
<evidence type="ECO:0000256" key="9">
    <source>
        <dbReference type="ARBA" id="ARBA00038339"/>
    </source>
</evidence>
<evidence type="ECO:0000313" key="17">
    <source>
        <dbReference type="Proteomes" id="UP000663829"/>
    </source>
</evidence>
<evidence type="ECO:0000313" key="16">
    <source>
        <dbReference type="EMBL" id="CAF3535698.1"/>
    </source>
</evidence>
<evidence type="ECO:0000313" key="13">
    <source>
        <dbReference type="EMBL" id="CAF0747043.1"/>
    </source>
</evidence>
<dbReference type="Proteomes" id="UP000677228">
    <property type="component" value="Unassembled WGS sequence"/>
</dbReference>
<feature type="compositionally biased region" description="Polar residues" evidence="11">
    <location>
        <begin position="1"/>
        <end position="10"/>
    </location>
</feature>
<dbReference type="FunFam" id="3.30.160.60:FF:000311">
    <property type="entry name" value="protein odd-skipped-related 2 isoform X1"/>
    <property type="match status" value="1"/>
</dbReference>
<dbReference type="Proteomes" id="UP000682733">
    <property type="component" value="Unassembled WGS sequence"/>
</dbReference>
<dbReference type="InterPro" id="IPR050717">
    <property type="entry name" value="C2H2-ZF_Transcription_Reg"/>
</dbReference>
<dbReference type="FunFam" id="3.30.160.60:FF:000706">
    <property type="entry name" value="Zinc finger protein"/>
    <property type="match status" value="1"/>
</dbReference>
<dbReference type="GO" id="GO:0000977">
    <property type="term" value="F:RNA polymerase II transcription regulatory region sequence-specific DNA binding"/>
    <property type="evidence" value="ECO:0007669"/>
    <property type="project" value="TreeGrafter"/>
</dbReference>
<evidence type="ECO:0000256" key="2">
    <source>
        <dbReference type="ARBA" id="ARBA00022723"/>
    </source>
</evidence>
<keyword evidence="4 10" id="KW-0863">Zinc-finger</keyword>
<feature type="domain" description="C2H2-type" evidence="12">
    <location>
        <begin position="285"/>
        <end position="312"/>
    </location>
</feature>
<dbReference type="EMBL" id="CAJNOK010000352">
    <property type="protein sequence ID" value="CAF0747043.1"/>
    <property type="molecule type" value="Genomic_DNA"/>
</dbReference>
<keyword evidence="8" id="KW-0539">Nucleus</keyword>
<dbReference type="EMBL" id="CAJNOQ010000094">
    <property type="protein sequence ID" value="CAF0755433.1"/>
    <property type="molecule type" value="Genomic_DNA"/>
</dbReference>
<dbReference type="SUPFAM" id="SSF57667">
    <property type="entry name" value="beta-beta-alpha zinc fingers"/>
    <property type="match status" value="2"/>
</dbReference>
<dbReference type="EMBL" id="CAJOBA010000352">
    <property type="protein sequence ID" value="CAF3525267.1"/>
    <property type="molecule type" value="Genomic_DNA"/>
</dbReference>
<dbReference type="InterPro" id="IPR013087">
    <property type="entry name" value="Znf_C2H2_type"/>
</dbReference>
<keyword evidence="3" id="KW-0677">Repeat</keyword>
<evidence type="ECO:0000313" key="14">
    <source>
        <dbReference type="EMBL" id="CAF0755433.1"/>
    </source>
</evidence>
<dbReference type="Gene3D" id="3.30.160.60">
    <property type="entry name" value="Classic Zinc Finger"/>
    <property type="match status" value="3"/>
</dbReference>
<dbReference type="PANTHER" id="PTHR14196">
    <property type="entry name" value="ODD-SKIPPED - RELATED"/>
    <property type="match status" value="1"/>
</dbReference>
<dbReference type="GO" id="GO:0008270">
    <property type="term" value="F:zinc ion binding"/>
    <property type="evidence" value="ECO:0007669"/>
    <property type="project" value="UniProtKB-KW"/>
</dbReference>
<evidence type="ECO:0000256" key="4">
    <source>
        <dbReference type="ARBA" id="ARBA00022771"/>
    </source>
</evidence>
<dbReference type="GO" id="GO:0000981">
    <property type="term" value="F:DNA-binding transcription factor activity, RNA polymerase II-specific"/>
    <property type="evidence" value="ECO:0007669"/>
    <property type="project" value="TreeGrafter"/>
</dbReference>
<keyword evidence="6" id="KW-0805">Transcription regulation</keyword>